<proteinExistence type="predicted"/>
<reference evidence="2 3" key="1">
    <citation type="submission" date="2020-02" db="EMBL/GenBank/DDBJ databases">
        <title>Draft genome sequence of Haematococcus lacustris strain NIES-144.</title>
        <authorList>
            <person name="Morimoto D."/>
            <person name="Nakagawa S."/>
            <person name="Yoshida T."/>
            <person name="Sawayama S."/>
        </authorList>
    </citation>
    <scope>NUCLEOTIDE SEQUENCE [LARGE SCALE GENOMIC DNA]</scope>
    <source>
        <strain evidence="2 3">NIES-144</strain>
    </source>
</reference>
<organism evidence="2 3">
    <name type="scientific">Haematococcus lacustris</name>
    <name type="common">Green alga</name>
    <name type="synonym">Haematococcus pluvialis</name>
    <dbReference type="NCBI Taxonomy" id="44745"/>
    <lineage>
        <taxon>Eukaryota</taxon>
        <taxon>Viridiplantae</taxon>
        <taxon>Chlorophyta</taxon>
        <taxon>core chlorophytes</taxon>
        <taxon>Chlorophyceae</taxon>
        <taxon>CS clade</taxon>
        <taxon>Chlamydomonadales</taxon>
        <taxon>Haematococcaceae</taxon>
        <taxon>Haematococcus</taxon>
    </lineage>
</organism>
<keyword evidence="3" id="KW-1185">Reference proteome</keyword>
<dbReference type="EMBL" id="BLLF01000013">
    <property type="protein sequence ID" value="GFH05892.1"/>
    <property type="molecule type" value="Genomic_DNA"/>
</dbReference>
<protein>
    <submittedName>
        <fullName evidence="2">Uncharacterized protein</fullName>
    </submittedName>
</protein>
<comment type="caution">
    <text evidence="2">The sequence shown here is derived from an EMBL/GenBank/DDBJ whole genome shotgun (WGS) entry which is preliminary data.</text>
</comment>
<gene>
    <name evidence="2" type="ORF">HaLaN_00431</name>
</gene>
<accession>A0A699YS37</accession>
<sequence>VLPHGSAVRVGELSGGSGTGGDSCVPAAQCAAACGALCQDRGGAGGGELGAEHLARQRPWNTAAAAAVAVCVHSAGREPDQGAGGAPPQPQL</sequence>
<feature type="non-terminal residue" evidence="2">
    <location>
        <position position="1"/>
    </location>
</feature>
<feature type="region of interest" description="Disordered" evidence="1">
    <location>
        <begin position="1"/>
        <end position="20"/>
    </location>
</feature>
<name>A0A699YS37_HAELA</name>
<dbReference type="AlphaFoldDB" id="A0A699YS37"/>
<evidence type="ECO:0000313" key="2">
    <source>
        <dbReference type="EMBL" id="GFH05892.1"/>
    </source>
</evidence>
<evidence type="ECO:0000256" key="1">
    <source>
        <dbReference type="SAM" id="MobiDB-lite"/>
    </source>
</evidence>
<evidence type="ECO:0000313" key="3">
    <source>
        <dbReference type="Proteomes" id="UP000485058"/>
    </source>
</evidence>
<feature type="non-terminal residue" evidence="2">
    <location>
        <position position="92"/>
    </location>
</feature>
<dbReference type="Proteomes" id="UP000485058">
    <property type="component" value="Unassembled WGS sequence"/>
</dbReference>